<sequence>MKTVARLENVSQHFGVTVALKDITLSIPARCMVGLIGPDGVGKSSLLSLISGARVIEHGNVMVLGGDMSDVRHRRDVCPKIAWMPQGLGKNLYHTLSVYENVDFFARLFGHDKAERDIRINELLQSTGLAPFRDRPAGKLSGGMKQKLGLCCALIHDPQLLILDEPTTGVDPLSRAQFWDLIDSIRQRQPDMSVLVATAYMEEAERFDWLVAMNAGEVLATGSADELKAHTASQTLEQAFIALLPEAQRLAHKEVIIPPRNADESEIAIEARGLTMRFGQFVAVDHVNFRIARGEIFGFLGSNGCGKSTTMKMLTGLLPASEGEAWLFGQPVDPRDIETRRRVGYMSQAFSLYSELTVRQNLELHARLFHIPDAEIPGRIAEISQRFMLEEVEDTLPASLPLGIRQRLSLAVAVIHRPEMLILDEPTSGVDPVARDMFWQLMVDLARQDRVTIFISTHFMNEAERCDRISLMHAGKVLASDTPQALVEQRGSATLEEAFIAWLQEAAEATQPPDAQATAVPAIEHKTESSVPRQAFSLQRLFSYSRREALELRRDPVRSTLALLGTVILMFIMGYGISMDVEDLRFAVLDRDQTVSSQGWSQNIAGSRYFIEQPPLQSYSELDRRMRNGELAVAIEIPPNFGRDIARGTPVQIGVWVDGAMPNRAETVRGYVQAMHLVWLQEMASRQASPNRDTSLISIETRYRYNPDVKSLPAIVPAVIPLLLMMIPAMLSALSVVREKELGSIINLYVTPTTRSEFLLGKQVPYIVLGMFNFFLLCALSVFVFGVPHKGSFLTLTLAALLYVTIATGLGLLISTFMKSQIAAIFGTAIITLIPATQFSGMIDPVASLEGPGRWIGQIYPTSHFLTIARGTFSKALNLTDLWGSFIPLLIAVPLVLGLSVWLLKKQEG</sequence>
<dbReference type="GO" id="GO:0140359">
    <property type="term" value="F:ABC-type transporter activity"/>
    <property type="evidence" value="ECO:0007669"/>
    <property type="project" value="InterPro"/>
</dbReference>
<accession>A0AAI9GR31</accession>
<dbReference type="PROSITE" id="PS00211">
    <property type="entry name" value="ABC_TRANSPORTER_1"/>
    <property type="match status" value="1"/>
</dbReference>
<evidence type="ECO:0000256" key="2">
    <source>
        <dbReference type="ARBA" id="ARBA00022692"/>
    </source>
</evidence>
<feature type="domain" description="ABC transporter" evidence="8">
    <location>
        <begin position="269"/>
        <end position="499"/>
    </location>
</feature>
<keyword evidence="3" id="KW-0547">Nucleotide-binding</keyword>
<feature type="transmembrane region" description="Helical" evidence="7">
    <location>
        <begin position="764"/>
        <end position="787"/>
    </location>
</feature>
<dbReference type="GO" id="GO:0016887">
    <property type="term" value="F:ATP hydrolysis activity"/>
    <property type="evidence" value="ECO:0007669"/>
    <property type="project" value="InterPro"/>
</dbReference>
<evidence type="ECO:0000313" key="10">
    <source>
        <dbReference type="EMBL" id="EML7083760.1"/>
    </source>
</evidence>
<feature type="transmembrane region" description="Helical" evidence="7">
    <location>
        <begin position="822"/>
        <end position="843"/>
    </location>
</feature>
<reference evidence="10" key="1">
    <citation type="submission" date="2024-02" db="EMBL/GenBank/DDBJ databases">
        <authorList>
            <consortium name="Clinical and Environmental Microbiology Branch: Whole genome sequencing antimicrobial resistance pathogens in the healthcare setting"/>
        </authorList>
    </citation>
    <scope>NUCLEOTIDE SEQUENCE</scope>
    <source>
        <strain evidence="10">2023BB-00086</strain>
    </source>
</reference>
<dbReference type="Pfam" id="PF00005">
    <property type="entry name" value="ABC_tran"/>
    <property type="match status" value="2"/>
</dbReference>
<protein>
    <submittedName>
        <fullName evidence="10">Ribosome-associated ATPase/putative transporter RbbA</fullName>
    </submittedName>
</protein>
<dbReference type="SUPFAM" id="SSF52540">
    <property type="entry name" value="P-loop containing nucleoside triphosphate hydrolases"/>
    <property type="match status" value="2"/>
</dbReference>
<dbReference type="InterPro" id="IPR003593">
    <property type="entry name" value="AAA+_ATPase"/>
</dbReference>
<evidence type="ECO:0000256" key="3">
    <source>
        <dbReference type="ARBA" id="ARBA00022741"/>
    </source>
</evidence>
<dbReference type="Pfam" id="PF12698">
    <property type="entry name" value="ABC2_membrane_3"/>
    <property type="match status" value="1"/>
</dbReference>
<dbReference type="InterPro" id="IPR027417">
    <property type="entry name" value="P-loop_NTPase"/>
</dbReference>
<dbReference type="InterPro" id="IPR017871">
    <property type="entry name" value="ABC_transporter-like_CS"/>
</dbReference>
<dbReference type="NCBIfam" id="NF033858">
    <property type="entry name" value="ABC2_perm_RbbA"/>
    <property type="match status" value="1"/>
</dbReference>
<dbReference type="AlphaFoldDB" id="A0AAI9GR31"/>
<dbReference type="CDD" id="cd03230">
    <property type="entry name" value="ABC_DR_subfamily_A"/>
    <property type="match status" value="2"/>
</dbReference>
<dbReference type="InterPro" id="IPR003439">
    <property type="entry name" value="ABC_transporter-like_ATP-bd"/>
</dbReference>
<dbReference type="PANTHER" id="PTHR43038">
    <property type="entry name" value="ATP-BINDING CASSETTE, SUB-FAMILY H, MEMBER 1"/>
    <property type="match status" value="1"/>
</dbReference>
<feature type="transmembrane region" description="Helical" evidence="7">
    <location>
        <begin position="882"/>
        <end position="904"/>
    </location>
</feature>
<feature type="transmembrane region" description="Helical" evidence="7">
    <location>
        <begin position="793"/>
        <end position="815"/>
    </location>
</feature>
<keyword evidence="5 7" id="KW-1133">Transmembrane helix</keyword>
<dbReference type="RefSeq" id="WP_142448245.1">
    <property type="nucleotide sequence ID" value="NZ_CABGIA010000013.1"/>
</dbReference>
<feature type="transmembrane region" description="Helical" evidence="7">
    <location>
        <begin position="714"/>
        <end position="737"/>
    </location>
</feature>
<name>A0AAI9GR31_KLEOX</name>
<evidence type="ECO:0000259" key="9">
    <source>
        <dbReference type="PROSITE" id="PS51012"/>
    </source>
</evidence>
<feature type="domain" description="ABC transporter" evidence="8">
    <location>
        <begin position="5"/>
        <end position="240"/>
    </location>
</feature>
<dbReference type="InterPro" id="IPR047651">
    <property type="entry name" value="ABC2_perm_RbbA"/>
</dbReference>
<evidence type="ECO:0000256" key="1">
    <source>
        <dbReference type="ARBA" id="ARBA00004141"/>
    </source>
</evidence>
<comment type="subcellular location">
    <subcellularLocation>
        <location evidence="1">Membrane</location>
        <topology evidence="1">Multi-pass membrane protein</topology>
    </subcellularLocation>
</comment>
<keyword evidence="6 7" id="KW-0472">Membrane</keyword>
<dbReference type="PANTHER" id="PTHR43038:SF4">
    <property type="entry name" value="RIBOSOME-ASSOCIATED ATPASE"/>
    <property type="match status" value="1"/>
</dbReference>
<evidence type="ECO:0000256" key="4">
    <source>
        <dbReference type="ARBA" id="ARBA00022840"/>
    </source>
</evidence>
<dbReference type="GO" id="GO:0005524">
    <property type="term" value="F:ATP binding"/>
    <property type="evidence" value="ECO:0007669"/>
    <property type="project" value="UniProtKB-KW"/>
</dbReference>
<dbReference type="InterPro" id="IPR047817">
    <property type="entry name" value="ABC2_TM_bact-type"/>
</dbReference>
<dbReference type="InterPro" id="IPR013525">
    <property type="entry name" value="ABC2_TM"/>
</dbReference>
<dbReference type="Gene3D" id="3.40.50.300">
    <property type="entry name" value="P-loop containing nucleotide triphosphate hydrolases"/>
    <property type="match status" value="2"/>
</dbReference>
<dbReference type="PROSITE" id="PS51012">
    <property type="entry name" value="ABC_TM2"/>
    <property type="match status" value="1"/>
</dbReference>
<feature type="domain" description="ABC transmembrane type-2" evidence="9">
    <location>
        <begin position="681"/>
        <end position="907"/>
    </location>
</feature>
<dbReference type="Gene3D" id="3.40.1710.10">
    <property type="entry name" value="abc type-2 transporter like domain"/>
    <property type="match status" value="1"/>
</dbReference>
<dbReference type="GO" id="GO:0016020">
    <property type="term" value="C:membrane"/>
    <property type="evidence" value="ECO:0007669"/>
    <property type="project" value="UniProtKB-SubCell"/>
</dbReference>
<evidence type="ECO:0000256" key="5">
    <source>
        <dbReference type="ARBA" id="ARBA00022989"/>
    </source>
</evidence>
<proteinExistence type="predicted"/>
<comment type="caution">
    <text evidence="10">The sequence shown here is derived from an EMBL/GenBank/DDBJ whole genome shotgun (WGS) entry which is preliminary data.</text>
</comment>
<dbReference type="EMBL" id="ABNOCX020000009">
    <property type="protein sequence ID" value="EML7083760.1"/>
    <property type="molecule type" value="Genomic_DNA"/>
</dbReference>
<keyword evidence="2 7" id="KW-0812">Transmembrane</keyword>
<keyword evidence="4" id="KW-0067">ATP-binding</keyword>
<evidence type="ECO:0000256" key="7">
    <source>
        <dbReference type="SAM" id="Phobius"/>
    </source>
</evidence>
<gene>
    <name evidence="10" type="primary">rbbA</name>
    <name evidence="10" type="ORF">RYF40_004248</name>
</gene>
<dbReference type="SMART" id="SM00382">
    <property type="entry name" value="AAA"/>
    <property type="match status" value="2"/>
</dbReference>
<dbReference type="PROSITE" id="PS50893">
    <property type="entry name" value="ABC_TRANSPORTER_2"/>
    <property type="match status" value="2"/>
</dbReference>
<organism evidence="10">
    <name type="scientific">Klebsiella oxytoca</name>
    <dbReference type="NCBI Taxonomy" id="571"/>
    <lineage>
        <taxon>Bacteria</taxon>
        <taxon>Pseudomonadati</taxon>
        <taxon>Pseudomonadota</taxon>
        <taxon>Gammaproteobacteria</taxon>
        <taxon>Enterobacterales</taxon>
        <taxon>Enterobacteriaceae</taxon>
        <taxon>Klebsiella/Raoultella group</taxon>
        <taxon>Klebsiella</taxon>
    </lineage>
</organism>
<evidence type="ECO:0000259" key="8">
    <source>
        <dbReference type="PROSITE" id="PS50893"/>
    </source>
</evidence>
<evidence type="ECO:0000256" key="6">
    <source>
        <dbReference type="ARBA" id="ARBA00023136"/>
    </source>
</evidence>